<dbReference type="AlphaFoldDB" id="A0A7X0MSK0"/>
<dbReference type="Proteomes" id="UP000585437">
    <property type="component" value="Unassembled WGS sequence"/>
</dbReference>
<organism evidence="1 2">
    <name type="scientific">Rhizobium soli</name>
    <dbReference type="NCBI Taxonomy" id="424798"/>
    <lineage>
        <taxon>Bacteria</taxon>
        <taxon>Pseudomonadati</taxon>
        <taxon>Pseudomonadota</taxon>
        <taxon>Alphaproteobacteria</taxon>
        <taxon>Hyphomicrobiales</taxon>
        <taxon>Rhizobiaceae</taxon>
        <taxon>Rhizobium/Agrobacterium group</taxon>
        <taxon>Rhizobium</taxon>
    </lineage>
</organism>
<gene>
    <name evidence="1" type="ORF">F4695_002814</name>
</gene>
<name>A0A7X0MSK0_9HYPH</name>
<dbReference type="PIRSF" id="PIRSF031878">
    <property type="entry name" value="UCP031878"/>
    <property type="match status" value="1"/>
</dbReference>
<evidence type="ECO:0000313" key="2">
    <source>
        <dbReference type="Proteomes" id="UP000585437"/>
    </source>
</evidence>
<protein>
    <recommendedName>
        <fullName evidence="3">PAS domain-containing protein</fullName>
    </recommendedName>
</protein>
<comment type="caution">
    <text evidence="1">The sequence shown here is derived from an EMBL/GenBank/DDBJ whole genome shotgun (WGS) entry which is preliminary data.</text>
</comment>
<reference evidence="1 2" key="1">
    <citation type="submission" date="2020-08" db="EMBL/GenBank/DDBJ databases">
        <title>The Agave Microbiome: Exploring the role of microbial communities in plant adaptations to desert environments.</title>
        <authorList>
            <person name="Partida-Martinez L.P."/>
        </authorList>
    </citation>
    <scope>NUCLEOTIDE SEQUENCE [LARGE SCALE GENOMIC DNA]</scope>
    <source>
        <strain evidence="1 2">AS3.12</strain>
    </source>
</reference>
<proteinExistence type="predicted"/>
<dbReference type="EMBL" id="JACHBU010000005">
    <property type="protein sequence ID" value="MBB6509446.1"/>
    <property type="molecule type" value="Genomic_DNA"/>
</dbReference>
<dbReference type="InterPro" id="IPR009922">
    <property type="entry name" value="DUF1457"/>
</dbReference>
<evidence type="ECO:0008006" key="3">
    <source>
        <dbReference type="Google" id="ProtNLM"/>
    </source>
</evidence>
<evidence type="ECO:0000313" key="1">
    <source>
        <dbReference type="EMBL" id="MBB6509446.1"/>
    </source>
</evidence>
<accession>A0A7X0MSK0</accession>
<sequence length="195" mass="21744">MRNPATTEIFEYWTGLCDGRLPPMRNEIDPVALRRFLPHLFIVANEADDQLTFRLAGTRLCELFGGEFRGMPFRTIWDLEENDRAQEVVMQILVHEKPAIADVVLNVAGTSIECEMLMMPLRSSETGSDRVLGALLPADGSFPVAARPASGLHLQDWGFVESDETDGLSVCGHDQPQLVQSGLLRRFLPASFFPQ</sequence>
<keyword evidence="2" id="KW-1185">Reference proteome</keyword>
<dbReference type="Pfam" id="PF07310">
    <property type="entry name" value="PAS_5"/>
    <property type="match status" value="1"/>
</dbReference>
<dbReference type="RefSeq" id="WP_184655005.1">
    <property type="nucleotide sequence ID" value="NZ_JACHBU010000005.1"/>
</dbReference>